<dbReference type="PANTHER" id="PTHR22916">
    <property type="entry name" value="GLYCOSYLTRANSFERASE"/>
    <property type="match status" value="1"/>
</dbReference>
<sequence>MAKVAVICLCYNHASHVVEAMQSVVDQTFKDWELIVVDDASTDNSLWEIEQYKIKHPELPLRTIFLGENIGNCRAFNKALVLTKADYIIDLAADDILLPERLEAGVKNMDEHIDVAINFSNANYIDASGNFIKTHYPVGPLKRSDIFVPDGDVFEYVIKNYYICSPTMMYRSSFLKAIGGYDESLAYEDFDIKVRLAHKHKFSYSDKILVHKRVLNSSMSQKQYNLGDKQLASTLKVCRKIFNLIITKPQKQALLSRIAYECKQALIHFRWSLFVSFCGLGLKTLLKK</sequence>
<dbReference type="Pfam" id="PF00535">
    <property type="entry name" value="Glycos_transf_2"/>
    <property type="match status" value="1"/>
</dbReference>
<comment type="caution">
    <text evidence="2">The sequence shown here is derived from an EMBL/GenBank/DDBJ whole genome shotgun (WGS) entry which is preliminary data.</text>
</comment>
<reference evidence="2" key="1">
    <citation type="submission" date="2021-01" db="EMBL/GenBank/DDBJ databases">
        <title>Marivirga sp. nov., isolated from intertidal surface sediments.</title>
        <authorList>
            <person name="Zhang M."/>
        </authorList>
    </citation>
    <scope>NUCLEOTIDE SEQUENCE</scope>
    <source>
        <strain evidence="2">SM1354</strain>
    </source>
</reference>
<dbReference type="GO" id="GO:0016758">
    <property type="term" value="F:hexosyltransferase activity"/>
    <property type="evidence" value="ECO:0007669"/>
    <property type="project" value="UniProtKB-ARBA"/>
</dbReference>
<name>A0A937A7Q7_9BACT</name>
<organism evidence="2 3">
    <name type="scientific">Marivirga atlantica</name>
    <dbReference type="NCBI Taxonomy" id="1548457"/>
    <lineage>
        <taxon>Bacteria</taxon>
        <taxon>Pseudomonadati</taxon>
        <taxon>Bacteroidota</taxon>
        <taxon>Cytophagia</taxon>
        <taxon>Cytophagales</taxon>
        <taxon>Marivirgaceae</taxon>
        <taxon>Marivirga</taxon>
    </lineage>
</organism>
<evidence type="ECO:0000313" key="3">
    <source>
        <dbReference type="Proteomes" id="UP000642920"/>
    </source>
</evidence>
<gene>
    <name evidence="2" type="ORF">JKP34_07785</name>
</gene>
<keyword evidence="3" id="KW-1185">Reference proteome</keyword>
<dbReference type="RefSeq" id="WP_201919497.1">
    <property type="nucleotide sequence ID" value="NZ_JAERQG010000002.1"/>
</dbReference>
<dbReference type="EMBL" id="JAERQG010000002">
    <property type="protein sequence ID" value="MBL0765145.1"/>
    <property type="molecule type" value="Genomic_DNA"/>
</dbReference>
<dbReference type="Proteomes" id="UP000642920">
    <property type="component" value="Unassembled WGS sequence"/>
</dbReference>
<dbReference type="InterPro" id="IPR029044">
    <property type="entry name" value="Nucleotide-diphossugar_trans"/>
</dbReference>
<dbReference type="InterPro" id="IPR001173">
    <property type="entry name" value="Glyco_trans_2-like"/>
</dbReference>
<evidence type="ECO:0000259" key="1">
    <source>
        <dbReference type="Pfam" id="PF00535"/>
    </source>
</evidence>
<dbReference type="PANTHER" id="PTHR22916:SF3">
    <property type="entry name" value="UDP-GLCNAC:BETAGAL BETA-1,3-N-ACETYLGLUCOSAMINYLTRANSFERASE-LIKE PROTEIN 1"/>
    <property type="match status" value="1"/>
</dbReference>
<protein>
    <submittedName>
        <fullName evidence="2">Glycosyltransferase</fullName>
    </submittedName>
</protein>
<proteinExistence type="predicted"/>
<dbReference type="Gene3D" id="3.90.550.10">
    <property type="entry name" value="Spore Coat Polysaccharide Biosynthesis Protein SpsA, Chain A"/>
    <property type="match status" value="1"/>
</dbReference>
<feature type="domain" description="Glycosyltransferase 2-like" evidence="1">
    <location>
        <begin position="6"/>
        <end position="173"/>
    </location>
</feature>
<dbReference type="SUPFAM" id="SSF53448">
    <property type="entry name" value="Nucleotide-diphospho-sugar transferases"/>
    <property type="match status" value="1"/>
</dbReference>
<evidence type="ECO:0000313" key="2">
    <source>
        <dbReference type="EMBL" id="MBL0765145.1"/>
    </source>
</evidence>
<dbReference type="AlphaFoldDB" id="A0A937A7Q7"/>
<accession>A0A937A7Q7</accession>